<organism evidence="2 3">
    <name type="scientific">Hucho hucho</name>
    <name type="common">huchen</name>
    <dbReference type="NCBI Taxonomy" id="62062"/>
    <lineage>
        <taxon>Eukaryota</taxon>
        <taxon>Metazoa</taxon>
        <taxon>Chordata</taxon>
        <taxon>Craniata</taxon>
        <taxon>Vertebrata</taxon>
        <taxon>Euteleostomi</taxon>
        <taxon>Actinopterygii</taxon>
        <taxon>Neopterygii</taxon>
        <taxon>Teleostei</taxon>
        <taxon>Protacanthopterygii</taxon>
        <taxon>Salmoniformes</taxon>
        <taxon>Salmonidae</taxon>
        <taxon>Salmoninae</taxon>
        <taxon>Hucho</taxon>
    </lineage>
</organism>
<keyword evidence="1" id="KW-0175">Coiled coil</keyword>
<dbReference type="Ensembl" id="ENSHHUT00000090411.1">
    <property type="protein sequence ID" value="ENSHHUP00000087673.1"/>
    <property type="gene ID" value="ENSHHUG00000050697.1"/>
</dbReference>
<reference evidence="2" key="3">
    <citation type="submission" date="2025-09" db="UniProtKB">
        <authorList>
            <consortium name="Ensembl"/>
        </authorList>
    </citation>
    <scope>IDENTIFICATION</scope>
</reference>
<sequence length="232" mass="24948">MDGSSDWPPPQEKECMVVASLNLLRLQLHAAISNQMDPEELGLGLGSGLLNNLKQTVVTLASNAGVLNTVQSAAQAVLQSGWSVLLPTAEERARALSSLLPNTASGNEMSVSPGRRFMIDLLVSSLMADGGLESALNAAITAELQDIEAKKEAQKEKEVDEQEANASTMLRCRTTLDKDLINTGIYESAGKQSLPLVQLVQQLLRWVVNTGIYESAGKQSLPLVQLVQQLLR</sequence>
<name>A0A4W5RP51_9TELE</name>
<evidence type="ECO:0000256" key="1">
    <source>
        <dbReference type="SAM" id="Coils"/>
    </source>
</evidence>
<evidence type="ECO:0000313" key="2">
    <source>
        <dbReference type="Ensembl" id="ENSHHUP00000087673.1"/>
    </source>
</evidence>
<proteinExistence type="predicted"/>
<protein>
    <submittedName>
        <fullName evidence="2">Uncharacterized protein</fullName>
    </submittedName>
</protein>
<dbReference type="Proteomes" id="UP000314982">
    <property type="component" value="Unassembled WGS sequence"/>
</dbReference>
<reference evidence="2" key="2">
    <citation type="submission" date="2025-08" db="UniProtKB">
        <authorList>
            <consortium name="Ensembl"/>
        </authorList>
    </citation>
    <scope>IDENTIFICATION</scope>
</reference>
<evidence type="ECO:0000313" key="3">
    <source>
        <dbReference type="Proteomes" id="UP000314982"/>
    </source>
</evidence>
<accession>A0A4W5RP51</accession>
<dbReference type="GeneTree" id="ENSGT00940000154975"/>
<reference evidence="3" key="1">
    <citation type="submission" date="2018-06" db="EMBL/GenBank/DDBJ databases">
        <title>Genome assembly of Danube salmon.</title>
        <authorList>
            <person name="Macqueen D.J."/>
            <person name="Gundappa M.K."/>
        </authorList>
    </citation>
    <scope>NUCLEOTIDE SEQUENCE [LARGE SCALE GENOMIC DNA]</scope>
</reference>
<keyword evidence="3" id="KW-1185">Reference proteome</keyword>
<dbReference type="AlphaFoldDB" id="A0A4W5RP51"/>
<feature type="coiled-coil region" evidence="1">
    <location>
        <begin position="137"/>
        <end position="164"/>
    </location>
</feature>